<feature type="coiled-coil region" evidence="1">
    <location>
        <begin position="103"/>
        <end position="137"/>
    </location>
</feature>
<reference evidence="4" key="1">
    <citation type="journal article" date="2019" name="Gigascience">
        <title>De novo genome assembly of the endangered Acer yangbiense, a plant species with extremely small populations endemic to Yunnan Province, China.</title>
        <authorList>
            <person name="Yang J."/>
            <person name="Wariss H.M."/>
            <person name="Tao L."/>
            <person name="Zhang R."/>
            <person name="Yun Q."/>
            <person name="Hollingsworth P."/>
            <person name="Dao Z."/>
            <person name="Luo G."/>
            <person name="Guo H."/>
            <person name="Ma Y."/>
            <person name="Sun W."/>
        </authorList>
    </citation>
    <scope>NUCLEOTIDE SEQUENCE [LARGE SCALE GENOMIC DNA]</scope>
    <source>
        <strain evidence="4">cv. br00</strain>
    </source>
</reference>
<accession>A0A5N5KH17</accession>
<dbReference type="InterPro" id="IPR001810">
    <property type="entry name" value="F-box_dom"/>
</dbReference>
<evidence type="ECO:0000313" key="3">
    <source>
        <dbReference type="EMBL" id="KAB5529635.1"/>
    </source>
</evidence>
<feature type="domain" description="F-box" evidence="2">
    <location>
        <begin position="4"/>
        <end position="47"/>
    </location>
</feature>
<dbReference type="Proteomes" id="UP000326939">
    <property type="component" value="Chromosome 13"/>
</dbReference>
<dbReference type="InterPro" id="IPR036047">
    <property type="entry name" value="F-box-like_dom_sf"/>
</dbReference>
<dbReference type="Pfam" id="PF12937">
    <property type="entry name" value="F-box-like"/>
    <property type="match status" value="1"/>
</dbReference>
<gene>
    <name evidence="3" type="ORF">DKX38_019716</name>
</gene>
<dbReference type="SUPFAM" id="SSF81383">
    <property type="entry name" value="F-box domain"/>
    <property type="match status" value="1"/>
</dbReference>
<keyword evidence="1" id="KW-0175">Coiled coil</keyword>
<evidence type="ECO:0000256" key="1">
    <source>
        <dbReference type="SAM" id="Coils"/>
    </source>
</evidence>
<protein>
    <recommendedName>
        <fullName evidence="2">F-box domain-containing protein</fullName>
    </recommendedName>
</protein>
<evidence type="ECO:0000259" key="2">
    <source>
        <dbReference type="Pfam" id="PF12937"/>
    </source>
</evidence>
<organism evidence="3 4">
    <name type="scientific">Salix brachista</name>
    <dbReference type="NCBI Taxonomy" id="2182728"/>
    <lineage>
        <taxon>Eukaryota</taxon>
        <taxon>Viridiplantae</taxon>
        <taxon>Streptophyta</taxon>
        <taxon>Embryophyta</taxon>
        <taxon>Tracheophyta</taxon>
        <taxon>Spermatophyta</taxon>
        <taxon>Magnoliopsida</taxon>
        <taxon>eudicotyledons</taxon>
        <taxon>Gunneridae</taxon>
        <taxon>Pentapetalae</taxon>
        <taxon>rosids</taxon>
        <taxon>fabids</taxon>
        <taxon>Malpighiales</taxon>
        <taxon>Salicaceae</taxon>
        <taxon>Saliceae</taxon>
        <taxon>Salix</taxon>
    </lineage>
</organism>
<dbReference type="AlphaFoldDB" id="A0A5N5KH17"/>
<keyword evidence="4" id="KW-1185">Reference proteome</keyword>
<proteinExistence type="predicted"/>
<name>A0A5N5KH17_9ROSI</name>
<comment type="caution">
    <text evidence="3">The sequence shown here is derived from an EMBL/GenBank/DDBJ whole genome shotgun (WGS) entry which is preliminary data.</text>
</comment>
<dbReference type="EMBL" id="VDCV01000013">
    <property type="protein sequence ID" value="KAB5529635.1"/>
    <property type="molecule type" value="Genomic_DNA"/>
</dbReference>
<evidence type="ECO:0000313" key="4">
    <source>
        <dbReference type="Proteomes" id="UP000326939"/>
    </source>
</evidence>
<sequence length="271" mass="31527">MGGVPDELWRQILEMGIQNSKLNYKDLCCISISCRLLHRLSSEDSLWLLLLSSDFSSPNQLNPNLNNATSASAKSTYKIKFDREKARKVAAHRRAVLRKESEVLEFERKIREIESGLRQETEKMRDTAAELSNLHKARQAYVALNVWQPEVIRGRQKQIVEQSAVPVESRVHSLEMELKLCRQRISSFDKAYSYEKRRLEMAMEQLASLKYHPLREHKLISHGDKEGNKKRKKLKTSHICKSLCHFDFEQNVVCNFNSKLKAYFFTPLLSC</sequence>